<evidence type="ECO:0000313" key="3">
    <source>
        <dbReference type="Proteomes" id="UP001221597"/>
    </source>
</evidence>
<dbReference type="RefSeq" id="WP_283078102.1">
    <property type="nucleotide sequence ID" value="NZ_CP121671.1"/>
</dbReference>
<feature type="compositionally biased region" description="Basic and acidic residues" evidence="1">
    <location>
        <begin position="60"/>
        <end position="70"/>
    </location>
</feature>
<dbReference type="Pfam" id="PF12758">
    <property type="entry name" value="DUF3813"/>
    <property type="match status" value="1"/>
</dbReference>
<reference evidence="2 3" key="1">
    <citation type="submission" date="2023-04" db="EMBL/GenBank/DDBJ databases">
        <title>Genome sequence of Halobacillus naozhouensis KACC 21980.</title>
        <authorList>
            <person name="Kim S."/>
            <person name="Heo J."/>
            <person name="Kwon S.-W."/>
        </authorList>
    </citation>
    <scope>NUCLEOTIDE SEQUENCE [LARGE SCALE GENOMIC DNA]</scope>
    <source>
        <strain evidence="2 3">KCTC 13234</strain>
    </source>
</reference>
<organism evidence="2 3">
    <name type="scientific">Halobacillus naozhouensis</name>
    <dbReference type="NCBI Taxonomy" id="554880"/>
    <lineage>
        <taxon>Bacteria</taxon>
        <taxon>Bacillati</taxon>
        <taxon>Bacillota</taxon>
        <taxon>Bacilli</taxon>
        <taxon>Bacillales</taxon>
        <taxon>Bacillaceae</taxon>
        <taxon>Halobacillus</taxon>
    </lineage>
</organism>
<feature type="region of interest" description="Disordered" evidence="1">
    <location>
        <begin position="51"/>
        <end position="70"/>
    </location>
</feature>
<dbReference type="InterPro" id="IPR024217">
    <property type="entry name" value="DUF3813"/>
</dbReference>
<evidence type="ECO:0000313" key="2">
    <source>
        <dbReference type="EMBL" id="WFT76145.1"/>
    </source>
</evidence>
<protein>
    <submittedName>
        <fullName evidence="2">DUF3813 domain-containing protein</fullName>
    </submittedName>
</protein>
<accession>A0ABY8J5V2</accession>
<dbReference type="EMBL" id="CP121671">
    <property type="protein sequence ID" value="WFT76145.1"/>
    <property type="molecule type" value="Genomic_DNA"/>
</dbReference>
<sequence>MENSLFENAKQAVSRFTQNRRQNGGHTANAQDMQAAKQAIQSAYSQCSQEEKQQLQQLEQKLDSDHQNMR</sequence>
<dbReference type="Proteomes" id="UP001221597">
    <property type="component" value="Chromosome"/>
</dbReference>
<keyword evidence="3" id="KW-1185">Reference proteome</keyword>
<gene>
    <name evidence="2" type="ORF">P9989_07220</name>
</gene>
<feature type="region of interest" description="Disordered" evidence="1">
    <location>
        <begin position="1"/>
        <end position="37"/>
    </location>
</feature>
<proteinExistence type="predicted"/>
<name>A0ABY8J5V2_9BACI</name>
<evidence type="ECO:0000256" key="1">
    <source>
        <dbReference type="SAM" id="MobiDB-lite"/>
    </source>
</evidence>
<feature type="compositionally biased region" description="Polar residues" evidence="1">
    <location>
        <begin position="14"/>
        <end position="32"/>
    </location>
</feature>